<dbReference type="Pfam" id="PF00873">
    <property type="entry name" value="ACR_tran"/>
    <property type="match status" value="1"/>
</dbReference>
<dbReference type="InterPro" id="IPR027463">
    <property type="entry name" value="AcrB_DN_DC_subdom"/>
</dbReference>
<reference evidence="2" key="1">
    <citation type="submission" date="2018-06" db="EMBL/GenBank/DDBJ databases">
        <authorList>
            <person name="Zhirakovskaya E."/>
        </authorList>
    </citation>
    <scope>NUCLEOTIDE SEQUENCE</scope>
</reference>
<keyword evidence="1" id="KW-0472">Membrane</keyword>
<dbReference type="PANTHER" id="PTHR32063">
    <property type="match status" value="1"/>
</dbReference>
<protein>
    <submittedName>
        <fullName evidence="2">Cobalt-zinc-cadmium resistance protein CzcA Cation efflux system protein CusA</fullName>
    </submittedName>
</protein>
<keyword evidence="1" id="KW-1133">Transmembrane helix</keyword>
<feature type="transmembrane region" description="Helical" evidence="1">
    <location>
        <begin position="913"/>
        <end position="934"/>
    </location>
</feature>
<organism evidence="2">
    <name type="scientific">hydrothermal vent metagenome</name>
    <dbReference type="NCBI Taxonomy" id="652676"/>
    <lineage>
        <taxon>unclassified sequences</taxon>
        <taxon>metagenomes</taxon>
        <taxon>ecological metagenomes</taxon>
    </lineage>
</organism>
<feature type="transmembrane region" description="Helical" evidence="1">
    <location>
        <begin position="470"/>
        <end position="488"/>
    </location>
</feature>
<accession>A0A3B0Y337</accession>
<dbReference type="SUPFAM" id="SSF82866">
    <property type="entry name" value="Multidrug efflux transporter AcrB transmembrane domain"/>
    <property type="match status" value="2"/>
</dbReference>
<dbReference type="PANTHER" id="PTHR32063:SF0">
    <property type="entry name" value="SWARMING MOTILITY PROTEIN SWRC"/>
    <property type="match status" value="1"/>
</dbReference>
<feature type="transmembrane region" description="Helical" evidence="1">
    <location>
        <begin position="551"/>
        <end position="569"/>
    </location>
</feature>
<feature type="transmembrane region" description="Helical" evidence="1">
    <location>
        <begin position="1020"/>
        <end position="1043"/>
    </location>
</feature>
<name>A0A3B0Y337_9ZZZZ</name>
<gene>
    <name evidence="2" type="ORF">MNBD_GAMMA11-1717</name>
</gene>
<feature type="transmembrane region" description="Helical" evidence="1">
    <location>
        <begin position="494"/>
        <end position="514"/>
    </location>
</feature>
<evidence type="ECO:0000256" key="1">
    <source>
        <dbReference type="SAM" id="Phobius"/>
    </source>
</evidence>
<dbReference type="EMBL" id="UOFG01000183">
    <property type="protein sequence ID" value="VAW62836.1"/>
    <property type="molecule type" value="Genomic_DNA"/>
</dbReference>
<evidence type="ECO:0000313" key="2">
    <source>
        <dbReference type="EMBL" id="VAW62836.1"/>
    </source>
</evidence>
<dbReference type="Gene3D" id="3.30.70.1430">
    <property type="entry name" value="Multidrug efflux transporter AcrB pore domain"/>
    <property type="match status" value="2"/>
</dbReference>
<feature type="transmembrane region" description="Helical" evidence="1">
    <location>
        <begin position="398"/>
        <end position="419"/>
    </location>
</feature>
<dbReference type="SUPFAM" id="SSF82714">
    <property type="entry name" value="Multidrug efflux transporter AcrB TolC docking domain, DN and DC subdomains"/>
    <property type="match status" value="2"/>
</dbReference>
<dbReference type="AlphaFoldDB" id="A0A3B0Y337"/>
<dbReference type="PRINTS" id="PR00702">
    <property type="entry name" value="ACRIFLAVINRP"/>
</dbReference>
<feature type="transmembrane region" description="Helical" evidence="1">
    <location>
        <begin position="989"/>
        <end position="1008"/>
    </location>
</feature>
<feature type="transmembrane region" description="Helical" evidence="1">
    <location>
        <begin position="886"/>
        <end position="906"/>
    </location>
</feature>
<proteinExistence type="predicted"/>
<dbReference type="Gene3D" id="3.30.70.1320">
    <property type="entry name" value="Multidrug efflux transporter AcrB pore domain like"/>
    <property type="match status" value="1"/>
</dbReference>
<feature type="transmembrane region" description="Helical" evidence="1">
    <location>
        <begin position="20"/>
        <end position="36"/>
    </location>
</feature>
<dbReference type="Gene3D" id="3.30.2090.10">
    <property type="entry name" value="Multidrug efflux transporter AcrB TolC docking domain, DN and DC subdomains"/>
    <property type="match status" value="2"/>
</dbReference>
<feature type="transmembrane region" description="Helical" evidence="1">
    <location>
        <begin position="940"/>
        <end position="961"/>
    </location>
</feature>
<feature type="transmembrane region" description="Helical" evidence="1">
    <location>
        <begin position="342"/>
        <end position="365"/>
    </location>
</feature>
<feature type="transmembrane region" description="Helical" evidence="1">
    <location>
        <begin position="372"/>
        <end position="392"/>
    </location>
</feature>
<dbReference type="SUPFAM" id="SSF82693">
    <property type="entry name" value="Multidrug efflux transporter AcrB pore domain, PN1, PN2, PC1 and PC2 subdomains"/>
    <property type="match status" value="3"/>
</dbReference>
<keyword evidence="1" id="KW-0812">Transmembrane</keyword>
<dbReference type="GO" id="GO:0005886">
    <property type="term" value="C:plasma membrane"/>
    <property type="evidence" value="ECO:0007669"/>
    <property type="project" value="TreeGrafter"/>
</dbReference>
<dbReference type="GO" id="GO:0042910">
    <property type="term" value="F:xenobiotic transmembrane transporter activity"/>
    <property type="evidence" value="ECO:0007669"/>
    <property type="project" value="TreeGrafter"/>
</dbReference>
<dbReference type="InterPro" id="IPR001036">
    <property type="entry name" value="Acrflvin-R"/>
</dbReference>
<sequence length="1050" mass="116217">MSHLNRTGGLARWSIQRPVAVIMLSLTVLVVGLFSFDRLSINLLPDIIYPDIRIRILEPGTPAKIMEDSYTRQLEEQLAITEDAIRVQSNTSEGRSAIDLSFPYGADIDQALQDASTRLDRAKRFLPQTSEAPLIYKRDPSQIPVMELIVSSSQKSPVELRSWVDYELSKWFLNIEGVASTEVGGGLVREIQVIVDQERLAAAGYKISDIKTLLQTENTNLSGGVLYMDTRKLGTRTEARFESIEEIGLLPLIREGRQRVDTALLLKDVAKIIDTHQDEALRIRLNQQSGVKLSIQKQPDANTISVAQRVHQQLRWFKARGQLPEDIQIEVVDDQSVYVSRALNNAACAALSGALLAMLVVYIFLRDLRRTLIISTAIPLAIFITFFIMSLGNISLNIMSLGGLALGIGLLVDNTIVMLENISRHQSIKNTADNASHPPADNTQDRYPHAAINAAAEVTGAITASTTTNLVAVLPFLFIGGLTGLIFSELIITLSAAIIASLIVSLTLVPALGAQIKSTSKSSPHQHKKTLFNSIVRQYQRLLEFSLQHKTVILLLFISALAFSAYQVSNTRIIFFPIMDEGRISISVSTEPGTHLNHFDKTLKKIESLISEQPEVSTVFVSSGGFVFGRSQFQSSHRGSISVQLKPLNERGAISSNHWMNNIQKKVKQMRLAGYKVRMRVKGIRGIRTNHGDDDYSLRIQGPEISVLSETAEKIIDLIEDIPELQNLTHSYEDQSNELVIKIKRQRAADAGVTASDIGDALQLALNGQAITKYLDGDREFDIRVRMQRSKIRQIQDIENIIITLQNNKSIRLFDVASVNILPSPGAIKRDNQLRINEISASLAPGTDYSALTDKVFERLQTFPLPEGYTLYDGGTLESLQKSKRLGYILLSLAIFLVFVVMTVQYESLTNPLVIILGIPFSLTGIYIAVYFSLDNQLSMPARLGIIMLAGIVVNNAIILVEQIEICRQQGMQIVEATVEAAGLRLRPILMTTLTSVSGMLPLAAGISEGSEMLRPLATIIVYGLSFSLLVSLLLIPLIYRLFHPKEALR</sequence>
<dbReference type="Gene3D" id="3.30.70.1440">
    <property type="entry name" value="Multidrug efflux transporter AcrB pore domain"/>
    <property type="match status" value="1"/>
</dbReference>
<dbReference type="Gene3D" id="1.20.1640.10">
    <property type="entry name" value="Multidrug efflux transporter AcrB transmembrane domain"/>
    <property type="match status" value="2"/>
</dbReference>